<dbReference type="SUPFAM" id="SSF55729">
    <property type="entry name" value="Acyl-CoA N-acyltransferases (Nat)"/>
    <property type="match status" value="1"/>
</dbReference>
<organism evidence="5 6">
    <name type="scientific">Marixanthomonas ophiurae</name>
    <dbReference type="NCBI Taxonomy" id="387659"/>
    <lineage>
        <taxon>Bacteria</taxon>
        <taxon>Pseudomonadati</taxon>
        <taxon>Bacteroidota</taxon>
        <taxon>Flavobacteriia</taxon>
        <taxon>Flavobacteriales</taxon>
        <taxon>Flavobacteriaceae</taxon>
        <taxon>Marixanthomonas</taxon>
    </lineage>
</organism>
<evidence type="ECO:0000313" key="6">
    <source>
        <dbReference type="Proteomes" id="UP000261082"/>
    </source>
</evidence>
<dbReference type="InterPro" id="IPR016181">
    <property type="entry name" value="Acyl_CoA_acyltransferase"/>
</dbReference>
<keyword evidence="6" id="KW-1185">Reference proteome</keyword>
<accession>A0A3E1QAI5</accession>
<evidence type="ECO:0000256" key="3">
    <source>
        <dbReference type="ARBA" id="ARBA00038502"/>
    </source>
</evidence>
<reference evidence="5 6" key="1">
    <citation type="journal article" date="2007" name="Int. J. Syst. Evol. Microbiol.">
        <title>Marixanthomonas ophiurae gen. nov., sp. nov., a marine bacterium of the family Flavobacteriaceae isolated from a deep-sea brittle star.</title>
        <authorList>
            <person name="Romanenko L.A."/>
            <person name="Uchino M."/>
            <person name="Frolova G.M."/>
            <person name="Mikhailov V.V."/>
        </authorList>
    </citation>
    <scope>NUCLEOTIDE SEQUENCE [LARGE SCALE GENOMIC DNA]</scope>
    <source>
        <strain evidence="5 6">KMM 3046</strain>
    </source>
</reference>
<dbReference type="PANTHER" id="PTHR43792">
    <property type="entry name" value="GNAT FAMILY, PUTATIVE (AFU_ORTHOLOGUE AFUA_3G00765)-RELATED-RELATED"/>
    <property type="match status" value="1"/>
</dbReference>
<dbReference type="GO" id="GO:0016747">
    <property type="term" value="F:acyltransferase activity, transferring groups other than amino-acyl groups"/>
    <property type="evidence" value="ECO:0007669"/>
    <property type="project" value="InterPro"/>
</dbReference>
<dbReference type="PANTHER" id="PTHR43792:SF8">
    <property type="entry name" value="[RIBOSOMAL PROTEIN US5]-ALANINE N-ACETYLTRANSFERASE"/>
    <property type="match status" value="1"/>
</dbReference>
<evidence type="ECO:0000259" key="4">
    <source>
        <dbReference type="PROSITE" id="PS51186"/>
    </source>
</evidence>
<keyword evidence="1 5" id="KW-0808">Transferase</keyword>
<comment type="similarity">
    <text evidence="3">Belongs to the acetyltransferase family. RimJ subfamily.</text>
</comment>
<evidence type="ECO:0000256" key="1">
    <source>
        <dbReference type="ARBA" id="ARBA00022679"/>
    </source>
</evidence>
<dbReference type="PROSITE" id="PS51186">
    <property type="entry name" value="GNAT"/>
    <property type="match status" value="1"/>
</dbReference>
<dbReference type="Gene3D" id="3.40.630.30">
    <property type="match status" value="1"/>
</dbReference>
<gene>
    <name evidence="5" type="ORF">DZ858_03290</name>
</gene>
<dbReference type="EMBL" id="QVID01000001">
    <property type="protein sequence ID" value="RFN59114.1"/>
    <property type="molecule type" value="Genomic_DNA"/>
</dbReference>
<feature type="domain" description="N-acetyltransferase" evidence="4">
    <location>
        <begin position="29"/>
        <end position="172"/>
    </location>
</feature>
<keyword evidence="2" id="KW-0012">Acyltransferase</keyword>
<dbReference type="Pfam" id="PF13302">
    <property type="entry name" value="Acetyltransf_3"/>
    <property type="match status" value="1"/>
</dbReference>
<protein>
    <submittedName>
        <fullName evidence="5">N-acetyltransferase</fullName>
    </submittedName>
</protein>
<sequence>MGVSETTYLSFLTKKDARSLSSLMVSNKERFQRYFPKTLAQNLSVLDSETYIKNKAKERTDKTEFTFAIKETTSQLVAGLVILKDIDWNNKEGELAYCIGSNFEGKGLMKKAISEVSKIAFSKLQFSTLKIIVHKTNTASIRVAEKTGFIWKKTLLQEYTPPGESPMDMELYELERNN</sequence>
<dbReference type="InterPro" id="IPR000182">
    <property type="entry name" value="GNAT_dom"/>
</dbReference>
<evidence type="ECO:0000256" key="2">
    <source>
        <dbReference type="ARBA" id="ARBA00023315"/>
    </source>
</evidence>
<dbReference type="RefSeq" id="WP_117158113.1">
    <property type="nucleotide sequence ID" value="NZ_QVID01000001.1"/>
</dbReference>
<comment type="caution">
    <text evidence="5">The sequence shown here is derived from an EMBL/GenBank/DDBJ whole genome shotgun (WGS) entry which is preliminary data.</text>
</comment>
<evidence type="ECO:0000313" key="5">
    <source>
        <dbReference type="EMBL" id="RFN59114.1"/>
    </source>
</evidence>
<dbReference type="AlphaFoldDB" id="A0A3E1QAI5"/>
<name>A0A3E1QAI5_9FLAO</name>
<dbReference type="OrthoDB" id="883856at2"/>
<dbReference type="InterPro" id="IPR051531">
    <property type="entry name" value="N-acetyltransferase"/>
</dbReference>
<proteinExistence type="inferred from homology"/>
<dbReference type="Proteomes" id="UP000261082">
    <property type="component" value="Unassembled WGS sequence"/>
</dbReference>